<organism evidence="1 2">
    <name type="scientific">Intestinibaculum porci</name>
    <dbReference type="NCBI Taxonomy" id="2487118"/>
    <lineage>
        <taxon>Bacteria</taxon>
        <taxon>Bacillati</taxon>
        <taxon>Bacillota</taxon>
        <taxon>Erysipelotrichia</taxon>
        <taxon>Erysipelotrichales</taxon>
        <taxon>Erysipelotrichaceae</taxon>
        <taxon>Intestinibaculum</taxon>
    </lineage>
</organism>
<protein>
    <submittedName>
        <fullName evidence="1">Uncharacterized protein</fullName>
    </submittedName>
</protein>
<keyword evidence="2" id="KW-1185">Reference proteome</keyword>
<sequence length="139" mass="15967">MNTLAYRREIDEAVDAANYAIKCLRKAHDELNGAKNWGIVDILGGGMLTTFLKRNKMNNAESDIAEAKRAMQVFQKELYDVDTRFQLDLNTSDFLTFADYFFDGVVADFLVQSQIKKTQREILLAIKKIEELRNQLLVL</sequence>
<evidence type="ECO:0000313" key="1">
    <source>
        <dbReference type="EMBL" id="BBH25131.1"/>
    </source>
</evidence>
<dbReference type="AlphaFoldDB" id="A0A3G9JGV9"/>
<evidence type="ECO:0000313" key="2">
    <source>
        <dbReference type="Proteomes" id="UP000268059"/>
    </source>
</evidence>
<dbReference type="OrthoDB" id="3540923at2"/>
<dbReference type="InParanoid" id="A0A3G9JGV9"/>
<proteinExistence type="predicted"/>
<dbReference type="Proteomes" id="UP000268059">
    <property type="component" value="Chromosome"/>
</dbReference>
<name>A0A3G9JGV9_9FIRM</name>
<gene>
    <name evidence="1" type="ORF">SG0102_00650</name>
</gene>
<accession>A0A3G9JGV9</accession>
<dbReference type="KEGG" id="ebm:SG0102_00650"/>
<dbReference type="EMBL" id="AP019309">
    <property type="protein sequence ID" value="BBH25131.1"/>
    <property type="molecule type" value="Genomic_DNA"/>
</dbReference>
<reference evidence="1 2" key="1">
    <citation type="submission" date="2018-11" db="EMBL/GenBank/DDBJ databases">
        <title>Novel Erysipelotrichaceae bacterium isolated from small intestine of a swine.</title>
        <authorList>
            <person name="Kim J.S."/>
            <person name="Choe H."/>
            <person name="Lee Y.R."/>
            <person name="Kim K.M."/>
            <person name="Park D.S."/>
        </authorList>
    </citation>
    <scope>NUCLEOTIDE SEQUENCE [LARGE SCALE GENOMIC DNA]</scope>
    <source>
        <strain evidence="1 2">SG0102</strain>
    </source>
</reference>
<dbReference type="RefSeq" id="WP_125118107.1">
    <property type="nucleotide sequence ID" value="NZ_AP019309.1"/>
</dbReference>